<feature type="compositionally biased region" description="Low complexity" evidence="4">
    <location>
        <begin position="296"/>
        <end position="307"/>
    </location>
</feature>
<protein>
    <submittedName>
        <fullName evidence="6">ATP-binding cassette domain-containing protein</fullName>
    </submittedName>
</protein>
<gene>
    <name evidence="6" type="ORF">I7412_12435</name>
</gene>
<evidence type="ECO:0000256" key="1">
    <source>
        <dbReference type="ARBA" id="ARBA00005417"/>
    </source>
</evidence>
<dbReference type="SUPFAM" id="SSF52540">
    <property type="entry name" value="P-loop containing nucleoside triphosphate hydrolases"/>
    <property type="match status" value="2"/>
</dbReference>
<organism evidence="6 7">
    <name type="scientific">Frankia nepalensis</name>
    <dbReference type="NCBI Taxonomy" id="1836974"/>
    <lineage>
        <taxon>Bacteria</taxon>
        <taxon>Bacillati</taxon>
        <taxon>Actinomycetota</taxon>
        <taxon>Actinomycetes</taxon>
        <taxon>Frankiales</taxon>
        <taxon>Frankiaceae</taxon>
        <taxon>Frankia</taxon>
    </lineage>
</organism>
<feature type="compositionally biased region" description="Low complexity" evidence="4">
    <location>
        <begin position="371"/>
        <end position="380"/>
    </location>
</feature>
<feature type="domain" description="ABC transporter" evidence="5">
    <location>
        <begin position="97"/>
        <end position="341"/>
    </location>
</feature>
<dbReference type="InterPro" id="IPR032823">
    <property type="entry name" value="BCA_ABC_TP_C"/>
</dbReference>
<feature type="region of interest" description="Disordered" evidence="4">
    <location>
        <begin position="336"/>
        <end position="464"/>
    </location>
</feature>
<evidence type="ECO:0000313" key="7">
    <source>
        <dbReference type="Proteomes" id="UP000604475"/>
    </source>
</evidence>
<dbReference type="InterPro" id="IPR003439">
    <property type="entry name" value="ABC_transporter-like_ATP-bd"/>
</dbReference>
<dbReference type="InterPro" id="IPR027417">
    <property type="entry name" value="P-loop_NTPase"/>
</dbReference>
<evidence type="ECO:0000313" key="6">
    <source>
        <dbReference type="EMBL" id="MBL7627965.1"/>
    </source>
</evidence>
<evidence type="ECO:0000256" key="3">
    <source>
        <dbReference type="ARBA" id="ARBA00022970"/>
    </source>
</evidence>
<feature type="region of interest" description="Disordered" evidence="4">
    <location>
        <begin position="296"/>
        <end position="320"/>
    </location>
</feature>
<feature type="compositionally biased region" description="Polar residues" evidence="4">
    <location>
        <begin position="251"/>
        <end position="261"/>
    </location>
</feature>
<keyword evidence="3" id="KW-0029">Amino-acid transport</keyword>
<reference evidence="6" key="1">
    <citation type="submission" date="2020-12" db="EMBL/GenBank/DDBJ databases">
        <title>Genomic characterization of non-nitrogen-fixing Frankia strains.</title>
        <authorList>
            <person name="Carlos-Shanley C."/>
            <person name="Guerra T."/>
            <person name="Hahn D."/>
        </authorList>
    </citation>
    <scope>NUCLEOTIDE SEQUENCE</scope>
    <source>
        <strain evidence="6">CN6</strain>
    </source>
</reference>
<dbReference type="PROSITE" id="PS50893">
    <property type="entry name" value="ABC_TRANSPORTER_2"/>
    <property type="match status" value="1"/>
</dbReference>
<name>A0A937RCL2_9ACTN</name>
<dbReference type="GO" id="GO:0016887">
    <property type="term" value="F:ATP hydrolysis activity"/>
    <property type="evidence" value="ECO:0007669"/>
    <property type="project" value="InterPro"/>
</dbReference>
<dbReference type="GO" id="GO:0015807">
    <property type="term" value="P:L-amino acid transport"/>
    <property type="evidence" value="ECO:0007669"/>
    <property type="project" value="TreeGrafter"/>
</dbReference>
<dbReference type="Pfam" id="PF00005">
    <property type="entry name" value="ABC_tran"/>
    <property type="match status" value="1"/>
</dbReference>
<dbReference type="GO" id="GO:0015658">
    <property type="term" value="F:branched-chain amino acid transmembrane transporter activity"/>
    <property type="evidence" value="ECO:0007669"/>
    <property type="project" value="TreeGrafter"/>
</dbReference>
<feature type="region of interest" description="Disordered" evidence="4">
    <location>
        <begin position="57"/>
        <end position="87"/>
    </location>
</feature>
<dbReference type="EMBL" id="JAEACQ010000165">
    <property type="protein sequence ID" value="MBL7627965.1"/>
    <property type="molecule type" value="Genomic_DNA"/>
</dbReference>
<dbReference type="Pfam" id="PF12399">
    <property type="entry name" value="BCA_ABC_TP_C"/>
    <property type="match status" value="1"/>
</dbReference>
<keyword evidence="6" id="KW-0547">Nucleotide-binding</keyword>
<keyword evidence="7" id="KW-1185">Reference proteome</keyword>
<feature type="compositionally biased region" description="Pro residues" evidence="4">
    <location>
        <begin position="381"/>
        <end position="395"/>
    </location>
</feature>
<dbReference type="InterPro" id="IPR052156">
    <property type="entry name" value="BCAA_Transport_ATP-bd_LivF"/>
</dbReference>
<evidence type="ECO:0000259" key="5">
    <source>
        <dbReference type="PROSITE" id="PS50893"/>
    </source>
</evidence>
<comment type="similarity">
    <text evidence="1">Belongs to the ABC transporter superfamily.</text>
</comment>
<accession>A0A937RCL2</accession>
<evidence type="ECO:0000256" key="2">
    <source>
        <dbReference type="ARBA" id="ARBA00022448"/>
    </source>
</evidence>
<keyword evidence="2" id="KW-0813">Transport</keyword>
<feature type="compositionally biased region" description="Polar residues" evidence="4">
    <location>
        <begin position="408"/>
        <end position="420"/>
    </location>
</feature>
<feature type="compositionally biased region" description="Low complexity" evidence="4">
    <location>
        <begin position="66"/>
        <end position="87"/>
    </location>
</feature>
<proteinExistence type="inferred from homology"/>
<dbReference type="PANTHER" id="PTHR43820">
    <property type="entry name" value="HIGH-AFFINITY BRANCHED-CHAIN AMINO ACID TRANSPORT ATP-BINDING PROTEIN LIVF"/>
    <property type="match status" value="1"/>
</dbReference>
<evidence type="ECO:0000256" key="4">
    <source>
        <dbReference type="SAM" id="MobiDB-lite"/>
    </source>
</evidence>
<feature type="compositionally biased region" description="Pro residues" evidence="4">
    <location>
        <begin position="223"/>
        <end position="234"/>
    </location>
</feature>
<dbReference type="AlphaFoldDB" id="A0A937RCL2"/>
<comment type="caution">
    <text evidence="6">The sequence shown here is derived from an EMBL/GenBank/DDBJ whole genome shotgun (WGS) entry which is preliminary data.</text>
</comment>
<feature type="compositionally biased region" description="Low complexity" evidence="4">
    <location>
        <begin position="336"/>
        <end position="345"/>
    </location>
</feature>
<dbReference type="GO" id="GO:0005524">
    <property type="term" value="F:ATP binding"/>
    <property type="evidence" value="ECO:0007669"/>
    <property type="project" value="UniProtKB-KW"/>
</dbReference>
<keyword evidence="6" id="KW-0067">ATP-binding</keyword>
<feature type="compositionally biased region" description="Basic residues" evidence="4">
    <location>
        <begin position="308"/>
        <end position="318"/>
    </location>
</feature>
<dbReference type="PANTHER" id="PTHR43820:SF4">
    <property type="entry name" value="HIGH-AFFINITY BRANCHED-CHAIN AMINO ACID TRANSPORT ATP-BINDING PROTEIN LIVF"/>
    <property type="match status" value="1"/>
</dbReference>
<dbReference type="Gene3D" id="3.40.50.300">
    <property type="entry name" value="P-loop containing nucleotide triphosphate hydrolases"/>
    <property type="match status" value="2"/>
</dbReference>
<dbReference type="Proteomes" id="UP000604475">
    <property type="component" value="Unassembled WGS sequence"/>
</dbReference>
<feature type="region of interest" description="Disordered" evidence="4">
    <location>
        <begin position="214"/>
        <end position="261"/>
    </location>
</feature>
<sequence length="486" mass="49471">MRALAAAGIGVLLVDHDVELVFAVCDEVVVLDGGRVVAQGPPEQVRVHPAVRTAYLGTGPDGGGAAAAPRPRRAPTGDTTPARPGSAAANAVAPALLSVESVTGRYGGRRRGVLALAGGGVPAGAPVVREVSLSVEAGEIVALLGPNGAGKTTLIRMIAGQLPPVAGTITLLGAPTRRTTPDKLARRGLAVVPQGHGSVPTLTVRENLRLAVRHPAPRGATPAPRPPPRPPPAPFRNRARLPPGRPGRSARTGQASGSPRCSTCSRRWAGCSAATPAPCPAASASSWRSRSRWSADPRCCWSTSSRSGSRRASCRRCSPRCAGSRTRRASACCSWSSTSRSRCGSPTAPTSSTAAGSPCTRTPPTWPPTPSSSSPATSAAPPSPPPDAPRGPAPTPARGGAAAESSCPFCQTSGSRTGAQGDSGVGQAWPWCRTGRHDRAGTPPACPARSATGRAGRTRRAARVRRGACPRITSAGASYRWSRAPG</sequence>